<keyword evidence="1" id="KW-0812">Transmembrane</keyword>
<keyword evidence="1" id="KW-1133">Transmembrane helix</keyword>
<evidence type="ECO:0000313" key="3">
    <source>
        <dbReference type="Proteomes" id="UP001432075"/>
    </source>
</evidence>
<feature type="transmembrane region" description="Helical" evidence="1">
    <location>
        <begin position="84"/>
        <end position="103"/>
    </location>
</feature>
<name>A0ABZ1REE2_9ACTN</name>
<organism evidence="2 3">
    <name type="scientific">Streptomyces goshikiensis</name>
    <dbReference type="NCBI Taxonomy" id="1942"/>
    <lineage>
        <taxon>Bacteria</taxon>
        <taxon>Bacillati</taxon>
        <taxon>Actinomycetota</taxon>
        <taxon>Actinomycetes</taxon>
        <taxon>Kitasatosporales</taxon>
        <taxon>Streptomycetaceae</taxon>
        <taxon>Streptomyces</taxon>
    </lineage>
</organism>
<dbReference type="InterPro" id="IPR025671">
    <property type="entry name" value="HXXEE"/>
</dbReference>
<keyword evidence="3" id="KW-1185">Reference proteome</keyword>
<dbReference type="Proteomes" id="UP001432075">
    <property type="component" value="Chromosome"/>
</dbReference>
<sequence length="200" mass="20805">MTDSNTRVAAAGPAASAALAGPDALAALAPATLGLLAAWAVHDLEEVAAMTRWSRTRVPVLRARHPRVPDGVWRRLEAMNSREFAGAVGVMGVVVAAAAADGYRTGGRSAFYQSALDGFGLHGLVHLAQAAVTRGYTPGVVTSPLVVVPFTLWARGRLRRAGVLRPTRPRDLARGLGLAAAATVASHTVARRIRRAPAAP</sequence>
<evidence type="ECO:0000313" key="2">
    <source>
        <dbReference type="EMBL" id="WUO45118.1"/>
    </source>
</evidence>
<dbReference type="RefSeq" id="WP_328775276.1">
    <property type="nucleotide sequence ID" value="NZ_CP108057.1"/>
</dbReference>
<protein>
    <submittedName>
        <fullName evidence="2">HXXEE domain-containing protein</fullName>
    </submittedName>
</protein>
<evidence type="ECO:0000256" key="1">
    <source>
        <dbReference type="SAM" id="Phobius"/>
    </source>
</evidence>
<accession>A0ABZ1REE2</accession>
<proteinExistence type="predicted"/>
<keyword evidence="1" id="KW-0472">Membrane</keyword>
<dbReference type="EMBL" id="CP108057">
    <property type="protein sequence ID" value="WUO45118.1"/>
    <property type="molecule type" value="Genomic_DNA"/>
</dbReference>
<dbReference type="Pfam" id="PF13787">
    <property type="entry name" value="HXXEE"/>
    <property type="match status" value="1"/>
</dbReference>
<gene>
    <name evidence="2" type="ORF">OHU17_04405</name>
</gene>
<reference evidence="2" key="1">
    <citation type="submission" date="2022-10" db="EMBL/GenBank/DDBJ databases">
        <title>The complete genomes of actinobacterial strains from the NBC collection.</title>
        <authorList>
            <person name="Joergensen T.S."/>
            <person name="Alvarez Arevalo M."/>
            <person name="Sterndorff E.B."/>
            <person name="Faurdal D."/>
            <person name="Vuksanovic O."/>
            <person name="Mourched A.-S."/>
            <person name="Charusanti P."/>
            <person name="Shaw S."/>
            <person name="Blin K."/>
            <person name="Weber T."/>
        </authorList>
    </citation>
    <scope>NUCLEOTIDE SEQUENCE</scope>
    <source>
        <strain evidence="2">NBC_00283</strain>
    </source>
</reference>